<keyword evidence="2" id="KW-0407">Ion channel</keyword>
<dbReference type="EMBL" id="JACTAM010002403">
    <property type="protein sequence ID" value="KAI2644869.1"/>
    <property type="molecule type" value="Genomic_DNA"/>
</dbReference>
<evidence type="ECO:0000313" key="3">
    <source>
        <dbReference type="Proteomes" id="UP000830375"/>
    </source>
</evidence>
<proteinExistence type="predicted"/>
<evidence type="ECO:0000313" key="2">
    <source>
        <dbReference type="EMBL" id="KAI2644869.1"/>
    </source>
</evidence>
<dbReference type="Proteomes" id="UP000830375">
    <property type="component" value="Unassembled WGS sequence"/>
</dbReference>
<keyword evidence="2" id="KW-0813">Transport</keyword>
<sequence length="512" mass="56911">MLSLRVAKPLGGRLSTPKFRGIHFSEGCRCPCLASRNRNKKGQGFYNAYFIVLNKGAALHQILDLHILNRALPRLPFKMLMASISVQSPALRALPIDPCLYKSHRGSPCSPQRAGHTLPNVEDLFSQYGLGQTDDTPHTGTCPVSVELPEYVQEQECGPTETILEAAGAYGSCSGSFTAGAAPYESPAEGVAARHSPGQSDTDLPPNLHPVVRPYVLPDRSTPGTGLQACCGTHRCLHHWLGSHTAPRLFAYINRQGGLRSGHMSQLARHLLLWSQKRLRSLRAIHIPGLQPTSCHKLRSPENENSILRLVQLIWEHSARMHWPRGLRKYAFRPVSLLTQTLCKISEDKEQVLLVAPYWPTRTWFPELMLLVLDDLPQGVADTITLARAQSMRLRAPFLQQVLEPRLSPSNLKVYVAAIAAYHDPIEQKSWASMTWDQVVSLQALPLEEADPALAFLCPVRALRLYVDRTQSFRTSDQLFVCYGRRECHLQEENGPLDSGCALPTQVASSLN</sequence>
<organism evidence="2 3">
    <name type="scientific">Labeo rohita</name>
    <name type="common">Indian major carp</name>
    <name type="synonym">Cyprinus rohita</name>
    <dbReference type="NCBI Taxonomy" id="84645"/>
    <lineage>
        <taxon>Eukaryota</taxon>
        <taxon>Metazoa</taxon>
        <taxon>Chordata</taxon>
        <taxon>Craniata</taxon>
        <taxon>Vertebrata</taxon>
        <taxon>Euteleostomi</taxon>
        <taxon>Actinopterygii</taxon>
        <taxon>Neopterygii</taxon>
        <taxon>Teleostei</taxon>
        <taxon>Ostariophysi</taxon>
        <taxon>Cypriniformes</taxon>
        <taxon>Cyprinidae</taxon>
        <taxon>Labeoninae</taxon>
        <taxon>Labeonini</taxon>
        <taxon>Labeo</taxon>
    </lineage>
</organism>
<dbReference type="GO" id="GO:0034220">
    <property type="term" value="P:monoatomic ion transmembrane transport"/>
    <property type="evidence" value="ECO:0007669"/>
    <property type="project" value="UniProtKB-KW"/>
</dbReference>
<gene>
    <name evidence="2" type="ORF">H4Q32_023806</name>
</gene>
<comment type="caution">
    <text evidence="2">The sequence shown here is derived from an EMBL/GenBank/DDBJ whole genome shotgun (WGS) entry which is preliminary data.</text>
</comment>
<evidence type="ECO:0000256" key="1">
    <source>
        <dbReference type="SAM" id="MobiDB-lite"/>
    </source>
</evidence>
<keyword evidence="3" id="KW-1185">Reference proteome</keyword>
<accession>A0ABQ8L358</accession>
<feature type="region of interest" description="Disordered" evidence="1">
    <location>
        <begin position="188"/>
        <end position="207"/>
    </location>
</feature>
<keyword evidence="2" id="KW-0406">Ion transport</keyword>
<reference evidence="2 3" key="1">
    <citation type="submission" date="2022-01" db="EMBL/GenBank/DDBJ databases">
        <title>A high-quality chromosome-level genome assembly of rohu carp, Labeo rohita.</title>
        <authorList>
            <person name="Arick M.A. II"/>
            <person name="Hsu C.-Y."/>
            <person name="Magbanua Z."/>
            <person name="Pechanova O."/>
            <person name="Grover C."/>
            <person name="Miller E."/>
            <person name="Thrash A."/>
            <person name="Ezzel L."/>
            <person name="Alam S."/>
            <person name="Benzie J."/>
            <person name="Hamilton M."/>
            <person name="Karsi A."/>
            <person name="Lawrence M.L."/>
            <person name="Peterson D.G."/>
        </authorList>
    </citation>
    <scope>NUCLEOTIDE SEQUENCE [LARGE SCALE GENOMIC DNA]</scope>
    <source>
        <strain evidence="3">BAU-BD-2019</strain>
        <tissue evidence="2">Blood</tissue>
    </source>
</reference>
<protein>
    <submittedName>
        <fullName evidence="2">Sodium channel protein type 10 subunit alpha</fullName>
    </submittedName>
</protein>
<name>A0ABQ8L358_LABRO</name>